<dbReference type="VEuPathDB" id="FungiDB:AFLA_007662"/>
<sequence length="107" mass="12112">MSHDAEGIISIVMPPVASNRFIKVFLSVFTHTQIKHDGAILGIIAGMPDKARVRPDIHGVKPRYKGLHKGRSRKSTHETCCVDGGDIDFALRLWYFDRWLKLPFVRA</sequence>
<gene>
    <name evidence="1" type="ORF">F9C07_5422</name>
</gene>
<dbReference type="EMBL" id="CP044617">
    <property type="protein sequence ID" value="QRD91379.1"/>
    <property type="molecule type" value="Genomic_DNA"/>
</dbReference>
<evidence type="ECO:0000313" key="2">
    <source>
        <dbReference type="Proteomes" id="UP000596276"/>
    </source>
</evidence>
<protein>
    <submittedName>
        <fullName evidence="1">Uncharacterized protein</fullName>
    </submittedName>
</protein>
<name>A0A7U2R0G4_ASPFN</name>
<dbReference type="AlphaFoldDB" id="A0A7U2R0G4"/>
<dbReference type="VEuPathDB" id="FungiDB:F9C07_5422"/>
<organism evidence="1 2">
    <name type="scientific">Aspergillus flavus (strain ATCC 200026 / FGSC A1120 / IAM 13836 / NRRL 3357 / JCM 12722 / SRRC 167)</name>
    <dbReference type="NCBI Taxonomy" id="332952"/>
    <lineage>
        <taxon>Eukaryota</taxon>
        <taxon>Fungi</taxon>
        <taxon>Dikarya</taxon>
        <taxon>Ascomycota</taxon>
        <taxon>Pezizomycotina</taxon>
        <taxon>Eurotiomycetes</taxon>
        <taxon>Eurotiomycetidae</taxon>
        <taxon>Eurotiales</taxon>
        <taxon>Aspergillaceae</taxon>
        <taxon>Aspergillus</taxon>
        <taxon>Aspergillus subgen. Circumdati</taxon>
    </lineage>
</organism>
<accession>A0A7U2R0G4</accession>
<dbReference type="Proteomes" id="UP000596276">
    <property type="component" value="Chromosome 7"/>
</dbReference>
<reference evidence="2" key="1">
    <citation type="journal article" date="2021" name="G3 (Bethesda)">
        <title>Chromosome assembled and annotated genome sequence of Aspergillus flavus NRRL 3357.</title>
        <authorList>
            <person name="Skerker J.M."/>
            <person name="Pianalto K.M."/>
            <person name="Mondo S.J."/>
            <person name="Yang K."/>
            <person name="Arkin A.P."/>
            <person name="Keller N.P."/>
            <person name="Grigoriev I.V."/>
            <person name="Louise Glass N.L."/>
        </authorList>
    </citation>
    <scope>NUCLEOTIDE SEQUENCE [LARGE SCALE GENOMIC DNA]</scope>
    <source>
        <strain evidence="2">ATCC 200026 / FGSC A1120 / IAM 13836 / NRRL 3357 / JCM 12722 / SRRC 167</strain>
    </source>
</reference>
<evidence type="ECO:0000313" key="1">
    <source>
        <dbReference type="EMBL" id="QRD91379.1"/>
    </source>
</evidence>
<proteinExistence type="predicted"/>
<keyword evidence="2" id="KW-1185">Reference proteome</keyword>